<dbReference type="EMBL" id="JABSTR010000003">
    <property type="protein sequence ID" value="KAH9365813.1"/>
    <property type="molecule type" value="Genomic_DNA"/>
</dbReference>
<dbReference type="InterPro" id="IPR042089">
    <property type="entry name" value="Peptidase_M13_dom_2"/>
</dbReference>
<dbReference type="SUPFAM" id="SSF55486">
    <property type="entry name" value="Metalloproteases ('zincins'), catalytic domain"/>
    <property type="match status" value="1"/>
</dbReference>
<keyword evidence="2" id="KW-0812">Transmembrane</keyword>
<feature type="compositionally biased region" description="Low complexity" evidence="1">
    <location>
        <begin position="32"/>
        <end position="51"/>
    </location>
</feature>
<dbReference type="OrthoDB" id="5808441at2759"/>
<dbReference type="VEuPathDB" id="VectorBase:HLOH_058396"/>
<evidence type="ECO:0000313" key="3">
    <source>
        <dbReference type="EMBL" id="KAH9365813.1"/>
    </source>
</evidence>
<dbReference type="Gene3D" id="1.10.1380.10">
    <property type="entry name" value="Neutral endopeptidase , domain2"/>
    <property type="match status" value="1"/>
</dbReference>
<feature type="region of interest" description="Disordered" evidence="1">
    <location>
        <begin position="117"/>
        <end position="136"/>
    </location>
</feature>
<sequence>MVKREPPMRGRCVSLHLVPTIDIISQPTASVTPESAAATSAPTSTPSVSPALGVSATETGNGGRGKRPPRSQAPRDTERHAVVYPPVLKVRSSISFAEMQRAMMEHLNAVYGEGLAEDRSDEQEADDAFSQERSPRRRSFISRRFPSIIRNRIRAQGPKSQDSMSSFQKDESRGFKMHALCKGRDSSRVLGCVVCTSALLVTALLLWVAHERRTMPSVAKDELYLCDTEDCVEHARSILRSLSPKSNPCYCFYSYVCGGGGRQTAPPARKAGNFRRGASHKARPNRLARAYAQYISTFGSAQDMFSPKMALPAAAKASVALATCLTRTDEERPSQLVEFMKARKLRWPTMADDAGSVDVSGVLDILLDLSVNWKVSLWFDVSGWNTRAPGGPEVPIIVLGEPGHVPLLRMEHISRLDVSTYRSALREVAYFLATDDGSGHGGETVKPLNDASVLEELRQDETSLREALLSALGDGGVYDALISPNETGSLLRGVSDAELLNALGWMFAYCYGWIVNSTFDDFRGPARLSDVNSEGVEDDLSTYLLCFLAMEESFGIAPLAPRFARDFAPEDRGKIAAIFNATTHQLIATVQASLAISNATKLAAINKILEHTDEELWPPEPFQNLRLLDSLYAGFPSKTAGGNFYSFWFESRRALRAALQVALLRDAHDG</sequence>
<dbReference type="PROSITE" id="PS51885">
    <property type="entry name" value="NEPRILYSIN"/>
    <property type="match status" value="1"/>
</dbReference>
<evidence type="ECO:0000256" key="2">
    <source>
        <dbReference type="SAM" id="Phobius"/>
    </source>
</evidence>
<evidence type="ECO:0000313" key="4">
    <source>
        <dbReference type="Proteomes" id="UP000821853"/>
    </source>
</evidence>
<reference evidence="3 4" key="1">
    <citation type="journal article" date="2020" name="Cell">
        <title>Large-Scale Comparative Analyses of Tick Genomes Elucidate Their Genetic Diversity and Vector Capacities.</title>
        <authorList>
            <consortium name="Tick Genome and Microbiome Consortium (TIGMIC)"/>
            <person name="Jia N."/>
            <person name="Wang J."/>
            <person name="Shi W."/>
            <person name="Du L."/>
            <person name="Sun Y."/>
            <person name="Zhan W."/>
            <person name="Jiang J.F."/>
            <person name="Wang Q."/>
            <person name="Zhang B."/>
            <person name="Ji P."/>
            <person name="Bell-Sakyi L."/>
            <person name="Cui X.M."/>
            <person name="Yuan T.T."/>
            <person name="Jiang B.G."/>
            <person name="Yang W.F."/>
            <person name="Lam T.T."/>
            <person name="Chang Q.C."/>
            <person name="Ding S.J."/>
            <person name="Wang X.J."/>
            <person name="Zhu J.G."/>
            <person name="Ruan X.D."/>
            <person name="Zhao L."/>
            <person name="Wei J.T."/>
            <person name="Ye R.Z."/>
            <person name="Que T.C."/>
            <person name="Du C.H."/>
            <person name="Zhou Y.H."/>
            <person name="Cheng J.X."/>
            <person name="Dai P.F."/>
            <person name="Guo W.B."/>
            <person name="Han X.H."/>
            <person name="Huang E.J."/>
            <person name="Li L.F."/>
            <person name="Wei W."/>
            <person name="Gao Y.C."/>
            <person name="Liu J.Z."/>
            <person name="Shao H.Z."/>
            <person name="Wang X."/>
            <person name="Wang C.C."/>
            <person name="Yang T.C."/>
            <person name="Huo Q.B."/>
            <person name="Li W."/>
            <person name="Chen H.Y."/>
            <person name="Chen S.E."/>
            <person name="Zhou L.G."/>
            <person name="Ni X.B."/>
            <person name="Tian J.H."/>
            <person name="Sheng Y."/>
            <person name="Liu T."/>
            <person name="Pan Y.S."/>
            <person name="Xia L.Y."/>
            <person name="Li J."/>
            <person name="Zhao F."/>
            <person name="Cao W.C."/>
        </authorList>
    </citation>
    <scope>NUCLEOTIDE SEQUENCE [LARGE SCALE GENOMIC DNA]</scope>
    <source>
        <strain evidence="3">HaeL-2018</strain>
    </source>
</reference>
<feature type="transmembrane region" description="Helical" evidence="2">
    <location>
        <begin position="189"/>
        <end position="209"/>
    </location>
</feature>
<name>A0A9J6FRQ7_HAELO</name>
<dbReference type="Gene3D" id="3.40.390.10">
    <property type="entry name" value="Collagenase (Catalytic Domain)"/>
    <property type="match status" value="1"/>
</dbReference>
<protein>
    <submittedName>
        <fullName evidence="3">Uncharacterized protein</fullName>
    </submittedName>
</protein>
<dbReference type="GO" id="GO:0004222">
    <property type="term" value="F:metalloendopeptidase activity"/>
    <property type="evidence" value="ECO:0007669"/>
    <property type="project" value="InterPro"/>
</dbReference>
<accession>A0A9J6FRQ7</accession>
<gene>
    <name evidence="3" type="ORF">HPB48_013349</name>
</gene>
<feature type="region of interest" description="Disordered" evidence="1">
    <location>
        <begin position="32"/>
        <end position="81"/>
    </location>
</feature>
<keyword evidence="2" id="KW-0472">Membrane</keyword>
<dbReference type="InterPro" id="IPR000718">
    <property type="entry name" value="Peptidase_M13"/>
</dbReference>
<evidence type="ECO:0000256" key="1">
    <source>
        <dbReference type="SAM" id="MobiDB-lite"/>
    </source>
</evidence>
<feature type="compositionally biased region" description="Acidic residues" evidence="1">
    <location>
        <begin position="119"/>
        <end position="129"/>
    </location>
</feature>
<proteinExistence type="predicted"/>
<keyword evidence="2" id="KW-1133">Transmembrane helix</keyword>
<dbReference type="AlphaFoldDB" id="A0A9J6FRQ7"/>
<comment type="caution">
    <text evidence="3">The sequence shown here is derived from an EMBL/GenBank/DDBJ whole genome shotgun (WGS) entry which is preliminary data.</text>
</comment>
<dbReference type="Proteomes" id="UP000821853">
    <property type="component" value="Unassembled WGS sequence"/>
</dbReference>
<organism evidence="3 4">
    <name type="scientific">Haemaphysalis longicornis</name>
    <name type="common">Bush tick</name>
    <dbReference type="NCBI Taxonomy" id="44386"/>
    <lineage>
        <taxon>Eukaryota</taxon>
        <taxon>Metazoa</taxon>
        <taxon>Ecdysozoa</taxon>
        <taxon>Arthropoda</taxon>
        <taxon>Chelicerata</taxon>
        <taxon>Arachnida</taxon>
        <taxon>Acari</taxon>
        <taxon>Parasitiformes</taxon>
        <taxon>Ixodida</taxon>
        <taxon>Ixodoidea</taxon>
        <taxon>Ixodidae</taxon>
        <taxon>Haemaphysalinae</taxon>
        <taxon>Haemaphysalis</taxon>
    </lineage>
</organism>
<dbReference type="GO" id="GO:0006508">
    <property type="term" value="P:proteolysis"/>
    <property type="evidence" value="ECO:0007669"/>
    <property type="project" value="InterPro"/>
</dbReference>
<dbReference type="InterPro" id="IPR024079">
    <property type="entry name" value="MetalloPept_cat_dom_sf"/>
</dbReference>
<keyword evidence="4" id="KW-1185">Reference proteome</keyword>